<gene>
    <name evidence="2" type="ORF">R7226_02615</name>
</gene>
<feature type="chain" id="PRO_5046315404" evidence="1">
    <location>
        <begin position="33"/>
        <end position="888"/>
    </location>
</feature>
<dbReference type="Proteomes" id="UP001284601">
    <property type="component" value="Unassembled WGS sequence"/>
</dbReference>
<organism evidence="2 3">
    <name type="scientific">Conexibacter stalactiti</name>
    <dbReference type="NCBI Taxonomy" id="1940611"/>
    <lineage>
        <taxon>Bacteria</taxon>
        <taxon>Bacillati</taxon>
        <taxon>Actinomycetota</taxon>
        <taxon>Thermoleophilia</taxon>
        <taxon>Solirubrobacterales</taxon>
        <taxon>Conexibacteraceae</taxon>
        <taxon>Conexibacter</taxon>
    </lineage>
</organism>
<reference evidence="2 3" key="2">
    <citation type="submission" date="2023-10" db="EMBL/GenBank/DDBJ databases">
        <authorList>
            <person name="Han X.F."/>
        </authorList>
    </citation>
    <scope>NUCLEOTIDE SEQUENCE [LARGE SCALE GENOMIC DNA]</scope>
    <source>
        <strain evidence="2 3">KCTC 39840</strain>
    </source>
</reference>
<dbReference type="EMBL" id="JAWSTH010000003">
    <property type="protein sequence ID" value="MDW5593214.1"/>
    <property type="molecule type" value="Genomic_DNA"/>
</dbReference>
<name>A0ABU4HIR8_9ACTN</name>
<sequence length="888" mass="90708">MRTTITAVRLRALAALCVALIAALAATATARAGEFGLEPDSFTASLSTAQAGGHPDVNVRFTLRNAAVDPSDPYYGMVRFKPFGIAESVVVDLPPGLVGDPTAAPRCPASAFPRCDLATQIGTVRLRTGLADEMWSPVFNVVPSQGAPAEFGFTAAGLLTVRLQVEVRSGGDYGLRTIIDSLPAIAPLIENDLTFWGVPADPSHDAMRGRACADLFGMGVNCGDEEGGNAATTPRAPFMTNATVCGPQPPVTLAVSEYANPGRPATAEAALPPLTGCDRLAFPATGRARATAPQAGAPSGYEVELTVPQNTDPDGIATPQLRQAVVQLPAGTVVSPAVADGLATCSDAQLALGAAGPVACPAASKIGEVSIDSPLLTQPLVGGVFLADPTPAQLLRLVLVAERDGVRLKLPGRIDADPVSGRLTATFDENPQLPFRSLRLTLKGGQRAVLANSRQCGPAESRFELTPYGGGAAAVSTDAFEVAGPCPAGFAPTLSAGSASAAAGAASPFTLTFGRGDGDDLLRSIDVALPAGVMPRIGEVPRCAEAQTVTGTCGEQSRVGSAQASAGPGAQPFGLPGRVYVAGAYRGAPYSLVIVVPAQAGPFDLGTVVVRAAVFVDLHTAALRIVSDPLPTILKGIPLQIRSVRIAIDRAGFMVNPTSCAPRAVGAAIAAAGGAVANASVRYQAAGCGSLPYTPRLRVVVGGRGRTAPRKPTALTATLVQPAGQAASRSVRLELPKAINARLEIVRRACSQAAYDAGSCGAAARIGSGAAVTSLLRDPLRGPAFFVRNPARALPDIVVQLRGDVAIDLIGKVTIRGGQLTTTFDTIPDVPLSRFSLTLPASSSPVGVASSGLCTRAARNARARQTLRAQNGKLVQRAAKLSIAGCKK</sequence>
<evidence type="ECO:0000313" key="3">
    <source>
        <dbReference type="Proteomes" id="UP001284601"/>
    </source>
</evidence>
<dbReference type="RefSeq" id="WP_318595476.1">
    <property type="nucleotide sequence ID" value="NZ_JAWSTH010000003.1"/>
</dbReference>
<accession>A0ABU4HIR8</accession>
<protein>
    <submittedName>
        <fullName evidence="2">Uncharacterized protein</fullName>
    </submittedName>
</protein>
<comment type="caution">
    <text evidence="2">The sequence shown here is derived from an EMBL/GenBank/DDBJ whole genome shotgun (WGS) entry which is preliminary data.</text>
</comment>
<keyword evidence="3" id="KW-1185">Reference proteome</keyword>
<evidence type="ECO:0000256" key="1">
    <source>
        <dbReference type="SAM" id="SignalP"/>
    </source>
</evidence>
<proteinExistence type="predicted"/>
<feature type="signal peptide" evidence="1">
    <location>
        <begin position="1"/>
        <end position="32"/>
    </location>
</feature>
<keyword evidence="1" id="KW-0732">Signal</keyword>
<reference evidence="3" key="1">
    <citation type="submission" date="2023-07" db="EMBL/GenBank/DDBJ databases">
        <title>Conexibacter stalactiti sp. nov., isolated from stalactites in a lava cave and emended description of the genus Conexibacter.</title>
        <authorList>
            <person name="Lee S.D."/>
        </authorList>
    </citation>
    <scope>NUCLEOTIDE SEQUENCE [LARGE SCALE GENOMIC DNA]</scope>
    <source>
        <strain evidence="3">KCTC 39840</strain>
    </source>
</reference>
<evidence type="ECO:0000313" key="2">
    <source>
        <dbReference type="EMBL" id="MDW5593214.1"/>
    </source>
</evidence>